<evidence type="ECO:0000256" key="5">
    <source>
        <dbReference type="RuleBase" id="RU003693"/>
    </source>
</evidence>
<protein>
    <submittedName>
        <fullName evidence="7">Histidinol-phosphate aminotransferase</fullName>
        <ecNumber evidence="7">2.6.1.9</ecNumber>
    </submittedName>
</protein>
<accession>A0A6N2YEN2</accession>
<evidence type="ECO:0000259" key="6">
    <source>
        <dbReference type="Pfam" id="PF00155"/>
    </source>
</evidence>
<dbReference type="InterPro" id="IPR015424">
    <property type="entry name" value="PyrdxlP-dep_Trfase"/>
</dbReference>
<dbReference type="PROSITE" id="PS00599">
    <property type="entry name" value="AA_TRANSFER_CLASS_2"/>
    <property type="match status" value="1"/>
</dbReference>
<dbReference type="InterPro" id="IPR015422">
    <property type="entry name" value="PyrdxlP-dep_Trfase_small"/>
</dbReference>
<gene>
    <name evidence="7" type="primary">hisC_2</name>
    <name evidence="7" type="ORF">IBLFYP30_00795</name>
</gene>
<dbReference type="InterPro" id="IPR001917">
    <property type="entry name" value="Aminotrans_II_pyridoxalP_BS"/>
</dbReference>
<evidence type="ECO:0000313" key="7">
    <source>
        <dbReference type="EMBL" id="VYT63962.1"/>
    </source>
</evidence>
<dbReference type="EC" id="2.6.1.9" evidence="7"/>
<proteinExistence type="inferred from homology"/>
<reference evidence="7" key="1">
    <citation type="submission" date="2019-11" db="EMBL/GenBank/DDBJ databases">
        <authorList>
            <person name="Feng L."/>
        </authorList>
    </citation>
    <scope>NUCLEOTIDE SEQUENCE</scope>
    <source>
        <strain evidence="7">IbartlettiiLFYP30</strain>
    </source>
</reference>
<keyword evidence="4 5" id="KW-0663">Pyridoxal phosphate</keyword>
<feature type="domain" description="Aminotransferase class I/classII large" evidence="6">
    <location>
        <begin position="50"/>
        <end position="361"/>
    </location>
</feature>
<keyword evidence="2 7" id="KW-0032">Aminotransferase</keyword>
<dbReference type="SUPFAM" id="SSF53383">
    <property type="entry name" value="PLP-dependent transferases"/>
    <property type="match status" value="1"/>
</dbReference>
<sequence length="369" mass="41825">MEYRIKKSIASQIKETYAIEGEDAFKNIDIDCSEGINTVLFSKLAIEAFESIDYKIMKDYPHSLKPKKSIIEFWKKYTDTDINKDNIVLCDGSIAALFLINKLFIENGDKVLGVAPQFPEYGADVVAIGGIFDTYTLQPENNYKFIADDFIAMIEDDLKLIYLDNPNNPTGQIIPIEDIEKVVKFAKDKNIVVLVDEAYGDYMNCDNSAITLIPKYENLVVTKTFSKAYGLAGLRGGYIVENENLTKAMKNINTPYDMSSITRAIVSKVVLDYDFLSEMRKANSLMKKELIKDYKNLSISENGDTVSIMMLTHKNKNIDLAKEFTKLKIGVISCESFKSLDKNSVRFRLPSPKYLPKLIEAFDIIDNIE</sequence>
<dbReference type="AlphaFoldDB" id="A0A6N2YEN2"/>
<dbReference type="InterPro" id="IPR015421">
    <property type="entry name" value="PyrdxlP-dep_Trfase_major"/>
</dbReference>
<dbReference type="EMBL" id="CACRUE010000005">
    <property type="protein sequence ID" value="VYT63962.1"/>
    <property type="molecule type" value="Genomic_DNA"/>
</dbReference>
<dbReference type="PANTHER" id="PTHR42885">
    <property type="entry name" value="HISTIDINOL-PHOSPHATE AMINOTRANSFERASE-RELATED"/>
    <property type="match status" value="1"/>
</dbReference>
<organism evidence="7">
    <name type="scientific">Intestinibacter bartlettii</name>
    <dbReference type="NCBI Taxonomy" id="261299"/>
    <lineage>
        <taxon>Bacteria</taxon>
        <taxon>Bacillati</taxon>
        <taxon>Bacillota</taxon>
        <taxon>Clostridia</taxon>
        <taxon>Peptostreptococcales</taxon>
        <taxon>Peptostreptococcaceae</taxon>
        <taxon>Intestinibacter</taxon>
    </lineage>
</organism>
<dbReference type="GO" id="GO:0004400">
    <property type="term" value="F:histidinol-phosphate transaminase activity"/>
    <property type="evidence" value="ECO:0007669"/>
    <property type="project" value="UniProtKB-EC"/>
</dbReference>
<comment type="cofactor">
    <cofactor evidence="1 5">
        <name>pyridoxal 5'-phosphate</name>
        <dbReference type="ChEBI" id="CHEBI:597326"/>
    </cofactor>
</comment>
<dbReference type="CDD" id="cd00609">
    <property type="entry name" value="AAT_like"/>
    <property type="match status" value="1"/>
</dbReference>
<evidence type="ECO:0000256" key="3">
    <source>
        <dbReference type="ARBA" id="ARBA00022679"/>
    </source>
</evidence>
<dbReference type="RefSeq" id="WP_156530524.1">
    <property type="nucleotide sequence ID" value="NZ_CACRUE010000005.1"/>
</dbReference>
<dbReference type="GO" id="GO:0030170">
    <property type="term" value="F:pyridoxal phosphate binding"/>
    <property type="evidence" value="ECO:0007669"/>
    <property type="project" value="InterPro"/>
</dbReference>
<keyword evidence="3 7" id="KW-0808">Transferase</keyword>
<dbReference type="Gene3D" id="3.40.640.10">
    <property type="entry name" value="Type I PLP-dependent aspartate aminotransferase-like (Major domain)"/>
    <property type="match status" value="1"/>
</dbReference>
<name>A0A6N2YEN2_9FIRM</name>
<dbReference type="InterPro" id="IPR004839">
    <property type="entry name" value="Aminotransferase_I/II_large"/>
</dbReference>
<dbReference type="PANTHER" id="PTHR42885:SF2">
    <property type="entry name" value="HISTIDINOL-PHOSPHATE AMINOTRANSFERASE"/>
    <property type="match status" value="1"/>
</dbReference>
<comment type="similarity">
    <text evidence="5">Belongs to the class-II pyridoxal-phosphate-dependent aminotransferase family.</text>
</comment>
<evidence type="ECO:0000256" key="1">
    <source>
        <dbReference type="ARBA" id="ARBA00001933"/>
    </source>
</evidence>
<dbReference type="Pfam" id="PF00155">
    <property type="entry name" value="Aminotran_1_2"/>
    <property type="match status" value="1"/>
</dbReference>
<dbReference type="Gene3D" id="3.90.1150.10">
    <property type="entry name" value="Aspartate Aminotransferase, domain 1"/>
    <property type="match status" value="1"/>
</dbReference>
<evidence type="ECO:0000256" key="4">
    <source>
        <dbReference type="ARBA" id="ARBA00022898"/>
    </source>
</evidence>
<evidence type="ECO:0000256" key="2">
    <source>
        <dbReference type="ARBA" id="ARBA00022576"/>
    </source>
</evidence>